<keyword evidence="3" id="KW-1185">Reference proteome</keyword>
<accession>A0AAN4R773</accession>
<dbReference type="GO" id="GO:0015074">
    <property type="term" value="P:DNA integration"/>
    <property type="evidence" value="ECO:0007669"/>
    <property type="project" value="InterPro"/>
</dbReference>
<proteinExistence type="predicted"/>
<evidence type="ECO:0000313" key="2">
    <source>
        <dbReference type="EMBL" id="GEL54796.1"/>
    </source>
</evidence>
<protein>
    <recommendedName>
        <fullName evidence="4">Tyr recombinase domain-containing protein</fullName>
    </recommendedName>
</protein>
<dbReference type="SUPFAM" id="SSF56349">
    <property type="entry name" value="DNA breaking-rejoining enzymes"/>
    <property type="match status" value="1"/>
</dbReference>
<dbReference type="GO" id="GO:0006310">
    <property type="term" value="P:DNA recombination"/>
    <property type="evidence" value="ECO:0007669"/>
    <property type="project" value="UniProtKB-KW"/>
</dbReference>
<dbReference type="Gene3D" id="1.10.443.10">
    <property type="entry name" value="Intergrase catalytic core"/>
    <property type="match status" value="1"/>
</dbReference>
<organism evidence="2 3">
    <name type="scientific">Asaia bogorensis NBRC 16594</name>
    <dbReference type="NCBI Taxonomy" id="1231624"/>
    <lineage>
        <taxon>Bacteria</taxon>
        <taxon>Pseudomonadati</taxon>
        <taxon>Pseudomonadota</taxon>
        <taxon>Alphaproteobacteria</taxon>
        <taxon>Acetobacterales</taxon>
        <taxon>Acetobacteraceae</taxon>
        <taxon>Asaia</taxon>
    </lineage>
</organism>
<dbReference type="GO" id="GO:0003677">
    <property type="term" value="F:DNA binding"/>
    <property type="evidence" value="ECO:0007669"/>
    <property type="project" value="InterPro"/>
</dbReference>
<comment type="caution">
    <text evidence="2">The sequence shown here is derived from an EMBL/GenBank/DDBJ whole genome shotgun (WGS) entry which is preliminary data.</text>
</comment>
<dbReference type="EMBL" id="BJVS01000010">
    <property type="protein sequence ID" value="GEL54796.1"/>
    <property type="molecule type" value="Genomic_DNA"/>
</dbReference>
<dbReference type="InterPro" id="IPR011010">
    <property type="entry name" value="DNA_brk_join_enz"/>
</dbReference>
<dbReference type="InterPro" id="IPR013762">
    <property type="entry name" value="Integrase-like_cat_sf"/>
</dbReference>
<name>A0AAN4R773_9PROT</name>
<sequence length="504" mass="55965">MIHEGLSSFAQLDPPAVKRLASWLQMRPGKAAGDPIKADTVGSYLGIIANMYRQRDKLDDSPLVEPFPGETPFEAAGLVRGPKERIPFIPDAIAVDLLSKALLWVEEYSFGILEAFELWSTTDASLRAQERSSSTRTRIIADTMRRAAITGPDGHHLVGGRITRSAAYRLADACFVVIAGFVGMRVSEILSMQVGTIEHHPIGETGVSQAYIVARVFKMSAEPQGRIERWLAPPPVVTAVACLERLHAPLRAVSGYTDLFLGMRKGRGEAVRLINFVIVERLNKFAAQVGVPLHENAQWRITPHQFRKTFARFVARGDRSHLLALAAHFKHVSVAMTSRGYVGNDFALHELVDHEGRIETALALDHLLASDRLGGHMGERITARNHAFRGRAGEQVRRDYIDFVLAETDLRIRGCDYGWCVFQSEVALCDGSVAPNEARRGSSVCVKCSNFAVDKRHVLYWEDRRRRNETLLDRVTSPLVRATLNEVIEECDSVLTRIGGEGQN</sequence>
<gene>
    <name evidence="2" type="ORF">ABO01nite_28030</name>
</gene>
<evidence type="ECO:0000313" key="3">
    <source>
        <dbReference type="Proteomes" id="UP000321287"/>
    </source>
</evidence>
<evidence type="ECO:0000256" key="1">
    <source>
        <dbReference type="ARBA" id="ARBA00023172"/>
    </source>
</evidence>
<keyword evidence="1" id="KW-0233">DNA recombination</keyword>
<dbReference type="AlphaFoldDB" id="A0AAN4R773"/>
<evidence type="ECO:0008006" key="4">
    <source>
        <dbReference type="Google" id="ProtNLM"/>
    </source>
</evidence>
<reference evidence="2 3" key="1">
    <citation type="submission" date="2019-07" db="EMBL/GenBank/DDBJ databases">
        <title>Whole genome shotgun sequence of Asaia bogorensis NBRC 16594.</title>
        <authorList>
            <person name="Hosoyama A."/>
            <person name="Uohara A."/>
            <person name="Ohji S."/>
            <person name="Ichikawa N."/>
        </authorList>
    </citation>
    <scope>NUCLEOTIDE SEQUENCE [LARGE SCALE GENOMIC DNA]</scope>
    <source>
        <strain evidence="2 3">NBRC 16594</strain>
    </source>
</reference>
<dbReference type="Proteomes" id="UP000321287">
    <property type="component" value="Unassembled WGS sequence"/>
</dbReference>